<accession>A0A8H7VAW0</accession>
<gene>
    <name evidence="2" type="ORF">INT46_001499</name>
</gene>
<evidence type="ECO:0000313" key="2">
    <source>
        <dbReference type="EMBL" id="KAG2212002.1"/>
    </source>
</evidence>
<protein>
    <submittedName>
        <fullName evidence="2">Uncharacterized protein</fullName>
    </submittedName>
</protein>
<dbReference type="EMBL" id="JAEPRC010000059">
    <property type="protein sequence ID" value="KAG2212002.1"/>
    <property type="molecule type" value="Genomic_DNA"/>
</dbReference>
<name>A0A8H7VAW0_9FUNG</name>
<keyword evidence="3" id="KW-1185">Reference proteome</keyword>
<reference evidence="2" key="1">
    <citation type="submission" date="2020-12" db="EMBL/GenBank/DDBJ databases">
        <title>Metabolic potential, ecology and presence of endohyphal bacteria is reflected in genomic diversity of Mucoromycotina.</title>
        <authorList>
            <person name="Muszewska A."/>
            <person name="Okrasinska A."/>
            <person name="Steczkiewicz K."/>
            <person name="Drgas O."/>
            <person name="Orlowska M."/>
            <person name="Perlinska-Lenart U."/>
            <person name="Aleksandrzak-Piekarczyk T."/>
            <person name="Szatraj K."/>
            <person name="Zielenkiewicz U."/>
            <person name="Pilsyk S."/>
            <person name="Malc E."/>
            <person name="Mieczkowski P."/>
            <person name="Kruszewska J.S."/>
            <person name="Biernat P."/>
            <person name="Pawlowska J."/>
        </authorList>
    </citation>
    <scope>NUCLEOTIDE SEQUENCE</scope>
    <source>
        <strain evidence="2">CBS 226.32</strain>
    </source>
</reference>
<feature type="region of interest" description="Disordered" evidence="1">
    <location>
        <begin position="1"/>
        <end position="27"/>
    </location>
</feature>
<dbReference type="Proteomes" id="UP000650833">
    <property type="component" value="Unassembled WGS sequence"/>
</dbReference>
<organism evidence="2 3">
    <name type="scientific">Mucor plumbeus</name>
    <dbReference type="NCBI Taxonomy" id="97098"/>
    <lineage>
        <taxon>Eukaryota</taxon>
        <taxon>Fungi</taxon>
        <taxon>Fungi incertae sedis</taxon>
        <taxon>Mucoromycota</taxon>
        <taxon>Mucoromycotina</taxon>
        <taxon>Mucoromycetes</taxon>
        <taxon>Mucorales</taxon>
        <taxon>Mucorineae</taxon>
        <taxon>Mucoraceae</taxon>
        <taxon>Mucor</taxon>
    </lineage>
</organism>
<evidence type="ECO:0000256" key="1">
    <source>
        <dbReference type="SAM" id="MobiDB-lite"/>
    </source>
</evidence>
<comment type="caution">
    <text evidence="2">The sequence shown here is derived from an EMBL/GenBank/DDBJ whole genome shotgun (WGS) entry which is preliminary data.</text>
</comment>
<dbReference type="AlphaFoldDB" id="A0A8H7VAW0"/>
<proteinExistence type="predicted"/>
<sequence>MATLSEEALKKACRGRPKKNMQAEISAAEPSRSNAFIPARSSSAYATQAGPSITVTEFNLAIVAMPNKVRVSAAMLILTLNLPPSRESIIRTT</sequence>
<evidence type="ECO:0000313" key="3">
    <source>
        <dbReference type="Proteomes" id="UP000650833"/>
    </source>
</evidence>